<feature type="domain" description="Trimeric autotransporter adhesin YadA-like stalk" evidence="14">
    <location>
        <begin position="2440"/>
        <end position="2480"/>
    </location>
</feature>
<dbReference type="GO" id="GO:0009986">
    <property type="term" value="C:cell surface"/>
    <property type="evidence" value="ECO:0007669"/>
    <property type="project" value="UniProtKB-SubCell"/>
</dbReference>
<evidence type="ECO:0000256" key="4">
    <source>
        <dbReference type="ARBA" id="ARBA00022448"/>
    </source>
</evidence>
<feature type="domain" description="Trimeric autotransporter adhesin YadA-like stalk" evidence="14">
    <location>
        <begin position="879"/>
        <end position="917"/>
    </location>
</feature>
<feature type="domain" description="Trimeric autotransporter adhesin YadA-like stalk" evidence="14">
    <location>
        <begin position="3088"/>
        <end position="3131"/>
    </location>
</feature>
<evidence type="ECO:0000256" key="11">
    <source>
        <dbReference type="SAM" id="Coils"/>
    </source>
</evidence>
<feature type="domain" description="Trimeric autotransporter adhesin YadA-like stalk" evidence="14">
    <location>
        <begin position="2537"/>
        <end position="2579"/>
    </location>
</feature>
<feature type="domain" description="Trimeric autotransporter adhesin YadA-like stalk" evidence="14">
    <location>
        <begin position="2113"/>
        <end position="2155"/>
    </location>
</feature>
<dbReference type="Pfam" id="PF13018">
    <property type="entry name" value="ESPR"/>
    <property type="match status" value="1"/>
</dbReference>
<dbReference type="SUPFAM" id="SSF101967">
    <property type="entry name" value="Adhesin YadA, collagen-binding domain"/>
    <property type="match status" value="19"/>
</dbReference>
<keyword evidence="11" id="KW-0175">Coiled coil</keyword>
<feature type="domain" description="Trimeric autotransporter adhesin YadA-like stalk" evidence="14">
    <location>
        <begin position="3008"/>
        <end position="3044"/>
    </location>
</feature>
<evidence type="ECO:0000256" key="2">
    <source>
        <dbReference type="ARBA" id="ARBA00004442"/>
    </source>
</evidence>
<feature type="domain" description="ESPR" evidence="15">
    <location>
        <begin position="1"/>
        <end position="35"/>
    </location>
</feature>
<feature type="domain" description="Trimeric autotransporter adhesin YadA-like stalk" evidence="14">
    <location>
        <begin position="617"/>
        <end position="656"/>
    </location>
</feature>
<dbReference type="InterPro" id="IPR005594">
    <property type="entry name" value="YadA_C"/>
</dbReference>
<evidence type="ECO:0000256" key="10">
    <source>
        <dbReference type="ARBA" id="ARBA00023237"/>
    </source>
</evidence>
<evidence type="ECO:0000259" key="13">
    <source>
        <dbReference type="Pfam" id="PF05658"/>
    </source>
</evidence>
<evidence type="ECO:0000259" key="15">
    <source>
        <dbReference type="Pfam" id="PF13018"/>
    </source>
</evidence>
<feature type="domain" description="Trimeric autotransporter adhesin YadA-like stalk" evidence="14">
    <location>
        <begin position="1403"/>
        <end position="1442"/>
    </location>
</feature>
<dbReference type="Gene3D" id="1.20.5.170">
    <property type="match status" value="22"/>
</dbReference>
<feature type="domain" description="Trimeric autotransporter adhesin YadA-like stalk" evidence="14">
    <location>
        <begin position="1141"/>
        <end position="1179"/>
    </location>
</feature>
<dbReference type="Pfam" id="PF05662">
    <property type="entry name" value="YadA_stalk"/>
    <property type="match status" value="31"/>
</dbReference>
<gene>
    <name evidence="16" type="ORF">RAM05_00235</name>
</gene>
<keyword evidence="7" id="KW-0732">Signal</keyword>
<feature type="domain" description="Trimeric autotransporter adhesin YadA-like stalk" evidence="14">
    <location>
        <begin position="788"/>
        <end position="830"/>
    </location>
</feature>
<feature type="domain" description="Trimeric autotransporter adhesin YadA-like stalk" evidence="14">
    <location>
        <begin position="2279"/>
        <end position="2322"/>
    </location>
</feature>
<dbReference type="GO" id="GO:0009279">
    <property type="term" value="C:cell outer membrane"/>
    <property type="evidence" value="ECO:0007669"/>
    <property type="project" value="UniProtKB-SubCell"/>
</dbReference>
<dbReference type="Pfam" id="PF03895">
    <property type="entry name" value="YadA_anchor"/>
    <property type="match status" value="1"/>
</dbReference>
<dbReference type="GO" id="GO:0015031">
    <property type="term" value="P:protein transport"/>
    <property type="evidence" value="ECO:0007669"/>
    <property type="project" value="UniProtKB-KW"/>
</dbReference>
<evidence type="ECO:0000256" key="3">
    <source>
        <dbReference type="ARBA" id="ARBA00005848"/>
    </source>
</evidence>
<keyword evidence="10" id="KW-0998">Cell outer membrane</keyword>
<feature type="domain" description="Trimeric autotransporter adhesin YadA-like stalk" evidence="14">
    <location>
        <begin position="1579"/>
        <end position="1621"/>
    </location>
</feature>
<dbReference type="RefSeq" id="WP_280517416.1">
    <property type="nucleotide sequence ID" value="NZ_CP132375.1"/>
</dbReference>
<evidence type="ECO:0000256" key="1">
    <source>
        <dbReference type="ARBA" id="ARBA00004241"/>
    </source>
</evidence>
<evidence type="ECO:0000313" key="16">
    <source>
        <dbReference type="EMBL" id="WLS98485.1"/>
    </source>
</evidence>
<dbReference type="Gene3D" id="2.150.10.10">
    <property type="entry name" value="Serralysin-like metalloprotease, C-terminal"/>
    <property type="match status" value="3"/>
</dbReference>
<dbReference type="SUPFAM" id="SSF54523">
    <property type="entry name" value="Pili subunits"/>
    <property type="match status" value="1"/>
</dbReference>
<feature type="domain" description="Trimeric autotransporter adhesin YadA-like stalk" evidence="14">
    <location>
        <begin position="1936"/>
        <end position="1974"/>
    </location>
</feature>
<keyword evidence="6" id="KW-0812">Transmembrane</keyword>
<proteinExistence type="inferred from homology"/>
<feature type="domain" description="Trimeric autotransporter adhesin YadA-like stalk" evidence="14">
    <location>
        <begin position="3339"/>
        <end position="3373"/>
    </location>
</feature>
<feature type="domain" description="Trimeric autotransporter adhesin YadA-like head" evidence="13">
    <location>
        <begin position="195"/>
        <end position="218"/>
    </location>
</feature>
<dbReference type="Gene3D" id="4.10.80.270">
    <property type="match status" value="23"/>
</dbReference>
<feature type="domain" description="Trimeric autotransporter adhesin YadA-like head" evidence="13">
    <location>
        <begin position="223"/>
        <end position="247"/>
    </location>
</feature>
<dbReference type="InterPro" id="IPR045584">
    <property type="entry name" value="Pilin-like"/>
</dbReference>
<evidence type="ECO:0000313" key="17">
    <source>
        <dbReference type="Proteomes" id="UP001229773"/>
    </source>
</evidence>
<feature type="domain" description="Trimeric autotransporter adhesin YadA-like stalk" evidence="14">
    <location>
        <begin position="2204"/>
        <end position="2248"/>
    </location>
</feature>
<sequence length="3460" mass="350574">MNKVYRNVWNENTQTWVAASELANSKTKSNTVCEQSIVKKIINKLGLKKIVSVTITALILEWQAIAPVYAANAAIVGGNNSGTVWPGGGYQYGGHGSMVFSGDDDHCGADRVNGRRTVTNGISATDEYLRFIRNTAFANGRPYGSVTSNKAEAWSDEGKTDGGTGYQAAPTGGDNNAMPVAYGIYSFAYGCGSYATGNYSTAFGANATATAGGAMAFGVASLASGAASIAFGISSQATGISSVALGSMASSNGTGSVAVGLSSAANNDGAVALGTGANASGNSSVAVGNAAQAVGDQSISIGAGNQVSGRKSGAIGGAQNNAIFKDGEISAAPINPTNITGNNTYSLGNENGTIAVDDSGVFGNKNTISGTTEGVNNIRIVGNNNTVSSAKDLVFGNDNAVSSAKDLVFGNDNTVTATRGLILGNDNTVNAARGLIIGNNTSSGANATDAIAIGNSVSVSNASGIAIGTSAKTIVDAGVALGSGSVADIEKGKTGFDPTGTNSAANNPTWTSTAGAVAIGNAGSGITRQLTGLAAGTNDTDAVNVAQMKNLASVTTTGLSSLSTAVSKVGDMSNVNSNISTLNSNVSALQSDALQWKNNADGSGAYDASHGTNQAQKITNVAAGQLADDSTDAVNASQLYQVSTSSASGITSLSTVALSTTGKLNTVSSNVSALQSDALQWKNNADGSGAYDASHGTNQAQKITNVAAGLVEDGSTDAVNASQLYQVSTSSASGITSLSTAALSTTGKLNTVSNNVSALQSDALQWKNNVNGIGGFYDASHGTNQAQKITNVAAGQLADNSTDAVNAGQLYQVSTSSASGITSLSTAVSRVSDMANVNGNISTLSSSVADLKSDALQWKKNTDGSGAYDASHGTNQAQKITNVADGQLINGSTDAVNAGQLYQVSTSSASGITSLSTAALSTTGKLNTVSSNVSALQSDALQWKNNADGSSAYDASHGTNQAQKITNVAAGQLADDSTDAVNASQLYQVSTSSASGITSLSTAALNTTGKLNTVSSNVSALQSDALQWKNNVNGIGGFYDASHGTNQAQKITNVAAGQLADNSTDAVNAGQLYQVSTSSASGITSLSTAVSRVSDMANVNGNISTLSSSVADLKSDALQWKKNTDGSGAYDASHGTNQAQKITNVADGQLINGSTDAVNAGQLYQVSTSSASGITSLSTAALSTTGKLNTVSSNVSALQSDALQWKNNADGSGAYDASHGTNQAQKITNVAAGQLADDSTDAVNASQLYQVSTSSASGITSLSTAALNTTGKLNTVSSNVSALQSDALQWKNNVNGIGGFYDASHGTNQAQKITNVAAGQLADNSTDAVNAGQLYQLSTSSSTSFNSLSTIVSRVSDMTNVNGNISTLSSSVADLQSDALQWKNNVNGSGAYDASHGTNQAQKITNVAAGQLADNSTDAVNASQLYQVSTSSASGITSLSTVALSTTGKLNTVSNDVSALKSDALQWKSNVDGSGAYDASHGTNRAQKITNIAAGHIDEYSTEAVNAAQFYQLSTSSSTGLSTLSSTLNRAGDLTNVNSNISTLTTKVNDLVIDALQWHGNADGSGFYDASHGTNRAQRITNIAAGQVNEHSTDAVNAAQLYSLSTTTSTSLSNLNEAVATTGNIANISHNVNVLNDHVSTLLSGALQWKSNADGSGFYDASHATSNPQKISNVAAGVLDEHSTDAVNAAQLYSLSTITSTSLSNLNEAVATTGNISTVASNVYILNNQVSSLLSNALQWHENADGSGFYDASHGTSSPQKISNLAAGVLDEHSTDAVNAAQLYSLSTTTSTSLSNLNAAVANTGNVTNITNNVTQLMADALQWKKNTDGSGVYDASHGTSQAQKITNVAAGQLEDGSTDAVNASQLYQLSTSSATSFSSLSTVVSRAGDLTNINGSISTANSNIAALQSDALQWKKNTDGTGAYDASHGTTQAQKITNVAAGQLEDGSTDAVNASQLYQVSTSSASGITSLSTAALNTTGKLNTVSSNVSALQSDALQWKNNTNGSGAYDASHGTNQAQKITNVAAGQLENGSTDAVNAGQLYQLSTSSSTSFSSLSTVVSRAGDLTNINGNISTANSNIAALQSDALQWKKNVNGNGGFYDASHGTSQAQKITNVAAGQLENGSTDAVNADQLYQLSTSSATSFSSLSTVVSRAGDLTNINGNISTLSSSVADLQSDALQWKKNTDGSGAYDASHGTSQAQKITNVANGDLTYNSTDAVNGSQLSTTNSNLSIVSSSVHKVNDTVNKLEKDSLQWVQEENGNSYYDASHGVTNARYRITNVANGSLAPDSSDVVNGSQLYTTNSSINAVSTSVNSVTATVTRLQDNTLQWNGSAYDAGHGSTMAQKITRVAEADLAPDSTDAVNGSQLNQTNSRVGSLSSTVANLNDSLNKTNTRINSIAESTSRISDNLSSATDRINTLDQNALQINGENYDANYKKITNITGGKIEQGSNEAVTGGQLFTTNEKLNTVSSSVGNLTGRLNGAIDRLDTVSGATATLSTSLAEVNTSISTLRRDALSWNGNAYDASHGSGTAQKITNVANGTVSNSSTDAVNGSQLYNLSTSLSSSLSTVTAGNNTGLSTTNSNVSTLSSSLSSAVNNISNLQRDALQWNGNAYDASHGSGAAQKITNVANGTLSSGSTDAVNGDQLYNLSTSMINSLSTVTAGNNTSLSTTNSNVSTLSSSLSSAVNNISNLQRDALQWNGNAYDASHGSGAAQKITNVANGTLSSGSTDAVNGDQLYNLSTSLSSSLSTATAGNNTGLSTTNSNISTLSSSLSSAVNNISNLQRDALQWNGNAYDASHGSGAAQKITNVANGTLSSGSTDAVNGDQLYNLSTSLSSSLSTATAGNNTGLSTTNSNISTLSSSLSSAVNNISNLQRDALQWNGNAYDASHGSGAAQKITNVAAGQLADGSTDAVNAGQLYSISSSIISSVSSSVDQVVTESRTTIETMNKDIKAAQDDIKTAQDDIKTSKRLIDELQKNSVHFDDGTTAFSNQLTREASNERTISGVADGRVDATSNQAVNGRQLYSLSTSTSTSLSSLQDQLHLASGTIPAGISTTLSSLQLNALQWNGSAYDASHGSGTAQKITNVASGDTGQNSTEAVNGSQLWQMKNEWKQDLQSLSSSVDSKLAQNSGGGNASAINEATEKANQAISDTQKLSASTADALSAVAASLGGNASYNPLTRAGTGGFTAPSYTTSNADGTAVTANNVGDAINNLYNGGSKYAKVNSTQAVASASGSDAIAVGGAAAASGKAAVAIGSQAAASAENGVAIGNHASVTQNGGIALGANSVANTAAGINGYIPVSATAQQARAIQATTSTQAAVSVGDAANGVYRQITGVAAGTADTDAVNVAQLKGVNARMENINRYVNDVNDRVHRVERRAYSGTALAMALSGAYLPQLNAGEQTVGVGMGSYHGYAAVGINYKATNNTGKFSWGAGVSTTGRETGFNAGIGYKW</sequence>
<reference evidence="16 17" key="1">
    <citation type="submission" date="2023-08" db="EMBL/GenBank/DDBJ databases">
        <title>Complete genome sequences of 12 bacterial strains from the honey bee gut, resolved with long-read nanopore sequencing.</title>
        <authorList>
            <person name="Kwong W.K."/>
            <person name="Acheampong S."/>
            <person name="Polat M.F."/>
        </authorList>
    </citation>
    <scope>NUCLEOTIDE SEQUENCE [LARGE SCALE GENOMIC DNA]</scope>
    <source>
        <strain evidence="17">wkB9</strain>
    </source>
</reference>
<dbReference type="Pfam" id="PF05658">
    <property type="entry name" value="YadA_head"/>
    <property type="match status" value="6"/>
</dbReference>
<comment type="similarity">
    <text evidence="3">Belongs to the autotransporter-2 (AT-2) (TC 1.B.40) family.</text>
</comment>
<feature type="domain" description="Trimeric autotransporter adhesin YadA-like head" evidence="13">
    <location>
        <begin position="3239"/>
        <end position="3265"/>
    </location>
</feature>
<evidence type="ECO:0000256" key="9">
    <source>
        <dbReference type="ARBA" id="ARBA00023136"/>
    </source>
</evidence>
<evidence type="ECO:0000256" key="5">
    <source>
        <dbReference type="ARBA" id="ARBA00022452"/>
    </source>
</evidence>
<feature type="domain" description="Trimeric autotransporter adhesin YadA-like stalk" evidence="14">
    <location>
        <begin position="1226"/>
        <end position="1264"/>
    </location>
</feature>
<feature type="domain" description="Trimeric autotransporter adhesin YadA-like stalk" evidence="14">
    <location>
        <begin position="1050"/>
        <end position="1092"/>
    </location>
</feature>
<evidence type="ECO:0000256" key="8">
    <source>
        <dbReference type="ARBA" id="ARBA00022927"/>
    </source>
</evidence>
<feature type="domain" description="Trimeric autotransporter adhesin YadA-like stalk" evidence="14">
    <location>
        <begin position="1845"/>
        <end position="1887"/>
    </location>
</feature>
<feature type="domain" description="Trimeric autotransporter adhesin YadA-like stalk" evidence="14">
    <location>
        <begin position="702"/>
        <end position="740"/>
    </location>
</feature>
<comment type="subcellular location">
    <subcellularLocation>
        <location evidence="2">Cell outer membrane</location>
    </subcellularLocation>
    <subcellularLocation>
        <location evidence="1">Cell surface</location>
    </subcellularLocation>
</comment>
<feature type="domain" description="Trimeric autotransporter adhesin YadA-like stalk" evidence="14">
    <location>
        <begin position="1488"/>
        <end position="1530"/>
    </location>
</feature>
<dbReference type="InterPro" id="IPR024973">
    <property type="entry name" value="ESPR"/>
</dbReference>
<keyword evidence="8" id="KW-0653">Protein transport</keyword>
<dbReference type="InterPro" id="IPR011049">
    <property type="entry name" value="Serralysin-like_metalloprot_C"/>
</dbReference>
<keyword evidence="5" id="KW-1134">Transmembrane beta strand</keyword>
<name>A0ABD7Z2Z7_9NEIS</name>
<feature type="domain" description="Trimeric autotransporter adhesin YadA-like stalk" evidence="14">
    <location>
        <begin position="2810"/>
        <end position="2852"/>
    </location>
</feature>
<feature type="coiled-coil region" evidence="11">
    <location>
        <begin position="2949"/>
        <end position="2983"/>
    </location>
</feature>
<feature type="domain" description="Trimeric autotransporter adhesin YadA-like stalk" evidence="14">
    <location>
        <begin position="1670"/>
        <end position="1712"/>
    </location>
</feature>
<evidence type="ECO:0000256" key="7">
    <source>
        <dbReference type="ARBA" id="ARBA00022729"/>
    </source>
</evidence>
<keyword evidence="4" id="KW-0813">Transport</keyword>
<feature type="domain" description="Trimeric autotransporter adhesin YadA-like stalk" evidence="14">
    <location>
        <begin position="1761"/>
        <end position="1804"/>
    </location>
</feature>
<dbReference type="InterPro" id="IPR008640">
    <property type="entry name" value="Adhesin_Head_dom"/>
</dbReference>
<dbReference type="Proteomes" id="UP001229773">
    <property type="component" value="Chromosome"/>
</dbReference>
<feature type="domain" description="Trimeric autotransporter adhesin YadA-like head" evidence="13">
    <location>
        <begin position="252"/>
        <end position="277"/>
    </location>
</feature>
<dbReference type="CDD" id="cd12820">
    <property type="entry name" value="LbR_YadA-like"/>
    <property type="match status" value="1"/>
</dbReference>
<feature type="domain" description="Trimeric autotransporter adhesin YadA-like C-terminal membrane anchor" evidence="12">
    <location>
        <begin position="3406"/>
        <end position="3460"/>
    </location>
</feature>
<feature type="domain" description="Trimeric autotransporter adhesin YadA-like head" evidence="13">
    <location>
        <begin position="279"/>
        <end position="304"/>
    </location>
</feature>
<feature type="domain" description="Trimeric autotransporter adhesin YadA-like stalk" evidence="14">
    <location>
        <begin position="2348"/>
        <end position="2392"/>
    </location>
</feature>
<feature type="domain" description="Trimeric autotransporter adhesin YadA-like stalk" evidence="14">
    <location>
        <begin position="529"/>
        <end position="568"/>
    </location>
</feature>
<dbReference type="InterPro" id="IPR008635">
    <property type="entry name" value="Coiled_stalk_dom"/>
</dbReference>
<feature type="domain" description="Trimeric autotransporter adhesin YadA-like stalk" evidence="14">
    <location>
        <begin position="1312"/>
        <end position="1353"/>
    </location>
</feature>
<evidence type="ECO:0000259" key="14">
    <source>
        <dbReference type="Pfam" id="PF05662"/>
    </source>
</evidence>
<accession>A0ABD7Z2Z7</accession>
<dbReference type="Gene3D" id="6.10.250.2030">
    <property type="match status" value="3"/>
</dbReference>
<protein>
    <submittedName>
        <fullName evidence="16">ESPR-type extended signal peptide-containing protein</fullName>
    </submittedName>
</protein>
<feature type="domain" description="Trimeric autotransporter adhesin YadA-like stalk" evidence="14">
    <location>
        <begin position="2901"/>
        <end position="2943"/>
    </location>
</feature>
<evidence type="ECO:0000256" key="6">
    <source>
        <dbReference type="ARBA" id="ARBA00022692"/>
    </source>
</evidence>
<feature type="domain" description="Trimeric autotransporter adhesin YadA-like stalk" evidence="14">
    <location>
        <begin position="2719"/>
        <end position="2761"/>
    </location>
</feature>
<feature type="domain" description="Trimeric autotransporter adhesin YadA-like stalk" evidence="14">
    <location>
        <begin position="2021"/>
        <end position="2063"/>
    </location>
</feature>
<dbReference type="EMBL" id="CP132375">
    <property type="protein sequence ID" value="WLS98485.1"/>
    <property type="molecule type" value="Genomic_DNA"/>
</dbReference>
<organism evidence="16 17">
    <name type="scientific">Snodgrassella alvi</name>
    <dbReference type="NCBI Taxonomy" id="1196083"/>
    <lineage>
        <taxon>Bacteria</taxon>
        <taxon>Pseudomonadati</taxon>
        <taxon>Pseudomonadota</taxon>
        <taxon>Betaproteobacteria</taxon>
        <taxon>Neisseriales</taxon>
        <taxon>Neisseriaceae</taxon>
        <taxon>Snodgrassella</taxon>
    </lineage>
</organism>
<feature type="domain" description="Trimeric autotransporter adhesin YadA-like stalk" evidence="14">
    <location>
        <begin position="964"/>
        <end position="1002"/>
    </location>
</feature>
<feature type="domain" description="Trimeric autotransporter adhesin YadA-like stalk" evidence="14">
    <location>
        <begin position="2628"/>
        <end position="2671"/>
    </location>
</feature>
<feature type="domain" description="Trimeric autotransporter adhesin YadA-like head" evidence="13">
    <location>
        <begin position="3267"/>
        <end position="3293"/>
    </location>
</feature>
<keyword evidence="9" id="KW-0472">Membrane</keyword>
<evidence type="ECO:0000259" key="12">
    <source>
        <dbReference type="Pfam" id="PF03895"/>
    </source>
</evidence>